<dbReference type="Gene3D" id="3.10.129.10">
    <property type="entry name" value="Hotdog Thioesterase"/>
    <property type="match status" value="1"/>
</dbReference>
<dbReference type="AlphaFoldDB" id="A0A4Q2SK12"/>
<accession>A0A4Q2SK12</accession>
<dbReference type="GO" id="GO:0006633">
    <property type="term" value="P:fatty acid biosynthetic process"/>
    <property type="evidence" value="ECO:0007669"/>
    <property type="project" value="TreeGrafter"/>
</dbReference>
<dbReference type="PANTHER" id="PTHR43437">
    <property type="entry name" value="HYDROXYACYL-THIOESTER DEHYDRATASE TYPE 2, MITOCHONDRIAL-RELATED"/>
    <property type="match status" value="1"/>
</dbReference>
<dbReference type="Proteomes" id="UP000291101">
    <property type="component" value="Unassembled WGS sequence"/>
</dbReference>
<gene>
    <name evidence="3" type="ORF">EUA94_16925</name>
</gene>
<dbReference type="OrthoDB" id="9796589at2"/>
<dbReference type="Pfam" id="PF01575">
    <property type="entry name" value="MaoC_dehydratas"/>
    <property type="match status" value="1"/>
</dbReference>
<reference evidence="3 4" key="1">
    <citation type="submission" date="2019-01" db="EMBL/GenBank/DDBJ databases">
        <title>Novel species of Nocardioides.</title>
        <authorList>
            <person name="Liu Q."/>
            <person name="X Y.-H."/>
        </authorList>
    </citation>
    <scope>NUCLEOTIDE SEQUENCE [LARGE SCALE GENOMIC DNA]</scope>
    <source>
        <strain evidence="3 4">HLT2-9</strain>
    </source>
</reference>
<dbReference type="InterPro" id="IPR002539">
    <property type="entry name" value="MaoC-like_dom"/>
</dbReference>
<proteinExistence type="inferred from homology"/>
<name>A0A4Q2SK12_9ACTN</name>
<dbReference type="SUPFAM" id="SSF54637">
    <property type="entry name" value="Thioesterase/thiol ester dehydrase-isomerase"/>
    <property type="match status" value="1"/>
</dbReference>
<evidence type="ECO:0000313" key="3">
    <source>
        <dbReference type="EMBL" id="RYC05935.1"/>
    </source>
</evidence>
<dbReference type="GO" id="GO:0019171">
    <property type="term" value="F:(3R)-hydroxyacyl-[acyl-carrier-protein] dehydratase activity"/>
    <property type="evidence" value="ECO:0007669"/>
    <property type="project" value="TreeGrafter"/>
</dbReference>
<comment type="similarity">
    <text evidence="1">Belongs to the enoyl-CoA hydratase/isomerase family.</text>
</comment>
<dbReference type="CDD" id="cd03449">
    <property type="entry name" value="R_hydratase"/>
    <property type="match status" value="1"/>
</dbReference>
<evidence type="ECO:0000256" key="1">
    <source>
        <dbReference type="ARBA" id="ARBA00005254"/>
    </source>
</evidence>
<keyword evidence="4" id="KW-1185">Reference proteome</keyword>
<feature type="domain" description="MaoC-like" evidence="2">
    <location>
        <begin position="18"/>
        <end position="119"/>
    </location>
</feature>
<comment type="caution">
    <text evidence="3">The sequence shown here is derived from an EMBL/GenBank/DDBJ whole genome shotgun (WGS) entry which is preliminary data.</text>
</comment>
<evidence type="ECO:0000259" key="2">
    <source>
        <dbReference type="Pfam" id="PF01575"/>
    </source>
</evidence>
<protein>
    <submittedName>
        <fullName evidence="3">MaoC family dehydratase</fullName>
    </submittedName>
</protein>
<evidence type="ECO:0000313" key="4">
    <source>
        <dbReference type="Proteomes" id="UP000291101"/>
    </source>
</evidence>
<sequence>MKQMTVQDVNIGDREVWTRTITDADVVMYAGLIGDRGPLHLDEQFAATTRFGGRIAYGMQCGGYIGATLAQLLGVGSAYVAQNMRFKGPVHIGDRIRVECVVTGKNEERRRVFVDTTVTKNDDEVVVTGDAELVMFDVEWNP</sequence>
<organism evidence="3 4">
    <name type="scientific">Nocardioides zhouii</name>
    <dbReference type="NCBI Taxonomy" id="1168729"/>
    <lineage>
        <taxon>Bacteria</taxon>
        <taxon>Bacillati</taxon>
        <taxon>Actinomycetota</taxon>
        <taxon>Actinomycetes</taxon>
        <taxon>Propionibacteriales</taxon>
        <taxon>Nocardioidaceae</taxon>
        <taxon>Nocardioides</taxon>
    </lineage>
</organism>
<dbReference type="InterPro" id="IPR029069">
    <property type="entry name" value="HotDog_dom_sf"/>
</dbReference>
<dbReference type="EMBL" id="SDWV01000019">
    <property type="protein sequence ID" value="RYC05935.1"/>
    <property type="molecule type" value="Genomic_DNA"/>
</dbReference>
<dbReference type="InterPro" id="IPR050965">
    <property type="entry name" value="UPF0336/Enoyl-CoA_hydratase"/>
</dbReference>
<dbReference type="PANTHER" id="PTHR43437:SF3">
    <property type="entry name" value="HYDROXYACYL-THIOESTER DEHYDRATASE TYPE 2, MITOCHONDRIAL"/>
    <property type="match status" value="1"/>
</dbReference>